<dbReference type="PATRIC" id="fig|47770.28.peg.814"/>
<evidence type="ECO:0000256" key="2">
    <source>
        <dbReference type="ARBA" id="ARBA00022801"/>
    </source>
</evidence>
<comment type="similarity">
    <text evidence="1">Belongs to the glycosyl hydrolase 8 (cellulase D) family.</text>
</comment>
<dbReference type="Pfam" id="PF01270">
    <property type="entry name" value="Glyco_hydro_8"/>
    <property type="match status" value="1"/>
</dbReference>
<comment type="caution">
    <text evidence="4">The sequence shown here is derived from an EMBL/GenBank/DDBJ whole genome shotgun (WGS) entry which is preliminary data.</text>
</comment>
<dbReference type="SUPFAM" id="SSF48208">
    <property type="entry name" value="Six-hairpin glycosidases"/>
    <property type="match status" value="1"/>
</dbReference>
<evidence type="ECO:0000256" key="1">
    <source>
        <dbReference type="ARBA" id="ARBA00009209"/>
    </source>
</evidence>
<dbReference type="AlphaFoldDB" id="A0A120DI65"/>
<name>A0A120DI65_9LACO</name>
<keyword evidence="2" id="KW-0378">Hydrolase</keyword>
<accession>A0A120DI65</accession>
<organism evidence="4 5">
    <name type="scientific">Lactobacillus crispatus</name>
    <dbReference type="NCBI Taxonomy" id="47770"/>
    <lineage>
        <taxon>Bacteria</taxon>
        <taxon>Bacillati</taxon>
        <taxon>Bacillota</taxon>
        <taxon>Bacilli</taxon>
        <taxon>Lactobacillales</taxon>
        <taxon>Lactobacillaceae</taxon>
        <taxon>Lactobacillus</taxon>
    </lineage>
</organism>
<sequence>MKKRWMLLGFLLVTIAFTGIMIYIRADNNSAVRNFFLHSWHKNYVVEEKNLAYINTTPKQEQVTVLSEGQGYGMFIAAHDPAVKESNFAKLVQYYLKHRDRNTQLMAWRQTKKNGKWSSERNSATDGDLFIAKALFLGAKRWKNPAYQRQGQKLIADILRYEYNPTTHALTVGNWADSKSKYYNLMRTSDVLPTMFDQFYRESNDSRWLLIKKTMLKRLNQLSHQHKSGLVPDFAWLTSKDAKPVKGRVTTDRYDGDYYANACRVPMDLAFSKDKLAKNTVHRLLKFFSKQNTITAGYTLKGKPVNNYQSASFSAPIYIAVNENRNQGYDNLFASQQYIFAKKLPKNNYYDAALTTMATILTPAHRF</sequence>
<evidence type="ECO:0000313" key="4">
    <source>
        <dbReference type="EMBL" id="KWU03560.1"/>
    </source>
</evidence>
<keyword evidence="3" id="KW-0326">Glycosidase</keyword>
<dbReference type="Proteomes" id="UP000067598">
    <property type="component" value="Unassembled WGS sequence"/>
</dbReference>
<dbReference type="GO" id="GO:0005975">
    <property type="term" value="P:carbohydrate metabolic process"/>
    <property type="evidence" value="ECO:0007669"/>
    <property type="project" value="InterPro"/>
</dbReference>
<protein>
    <submittedName>
        <fullName evidence="4">Beta-glucanase</fullName>
    </submittedName>
</protein>
<dbReference type="PRINTS" id="PR00735">
    <property type="entry name" value="GLHYDRLASE8"/>
</dbReference>
<evidence type="ECO:0000313" key="5">
    <source>
        <dbReference type="Proteomes" id="UP000067598"/>
    </source>
</evidence>
<proteinExistence type="inferred from homology"/>
<reference evidence="4 5" key="1">
    <citation type="journal article" date="2016" name="Microbiology (Mosc.)">
        <title>Comparison of Lactobacillus crispatus isolates from Lactobacillus-dominated vaginal microbiomes with isolates from microbiomes containing bacterial vaginosis-associated bacteria.</title>
        <authorList>
            <person name="Abdelmaksoud A.A."/>
            <person name="Koparde V.N."/>
            <person name="Sheth N.U."/>
            <person name="Serrano M.G."/>
            <person name="Glascock A.L."/>
            <person name="Fettweis J.M."/>
            <person name="Strauss Iii J.F."/>
            <person name="Buck G.A."/>
            <person name="Jefferson K.K."/>
        </authorList>
    </citation>
    <scope>NUCLEOTIDE SEQUENCE [LARGE SCALE GENOMIC DNA]</scope>
    <source>
        <strain evidence="4 5">VMC3</strain>
    </source>
</reference>
<gene>
    <name evidence="4" type="ORF">AEL95_06890</name>
</gene>
<dbReference type="InterPro" id="IPR012341">
    <property type="entry name" value="6hp_glycosidase-like_sf"/>
</dbReference>
<dbReference type="GO" id="GO:0004553">
    <property type="term" value="F:hydrolase activity, hydrolyzing O-glycosyl compounds"/>
    <property type="evidence" value="ECO:0007669"/>
    <property type="project" value="InterPro"/>
</dbReference>
<dbReference type="EMBL" id="LJGP01000024">
    <property type="protein sequence ID" value="KWU03560.1"/>
    <property type="molecule type" value="Genomic_DNA"/>
</dbReference>
<dbReference type="InterPro" id="IPR008928">
    <property type="entry name" value="6-hairpin_glycosidase_sf"/>
</dbReference>
<evidence type="ECO:0000256" key="3">
    <source>
        <dbReference type="ARBA" id="ARBA00023295"/>
    </source>
</evidence>
<dbReference type="InterPro" id="IPR002037">
    <property type="entry name" value="Glyco_hydro_8"/>
</dbReference>
<dbReference type="Gene3D" id="1.50.10.10">
    <property type="match status" value="1"/>
</dbReference>
<dbReference type="RefSeq" id="WP_060462193.1">
    <property type="nucleotide sequence ID" value="NZ_AP025162.1"/>
</dbReference>